<reference evidence="2" key="2">
    <citation type="journal article" date="2023" name="IMA Fungus">
        <title>Comparative genomic study of the Penicillium genus elucidates a diverse pangenome and 15 lateral gene transfer events.</title>
        <authorList>
            <person name="Petersen C."/>
            <person name="Sorensen T."/>
            <person name="Nielsen M.R."/>
            <person name="Sondergaard T.E."/>
            <person name="Sorensen J.L."/>
            <person name="Fitzpatrick D.A."/>
            <person name="Frisvad J.C."/>
            <person name="Nielsen K.L."/>
        </authorList>
    </citation>
    <scope>NUCLEOTIDE SEQUENCE</scope>
    <source>
        <strain evidence="2">IBT 29677</strain>
    </source>
</reference>
<feature type="compositionally biased region" description="Basic and acidic residues" evidence="1">
    <location>
        <begin position="47"/>
        <end position="61"/>
    </location>
</feature>
<dbReference type="OrthoDB" id="10346142at2759"/>
<dbReference type="AlphaFoldDB" id="A0A9W9VRL2"/>
<dbReference type="EMBL" id="JAPZBU010000009">
    <property type="protein sequence ID" value="KAJ5388022.1"/>
    <property type="molecule type" value="Genomic_DNA"/>
</dbReference>
<sequence>MILGATPLELLGVNTADAGRYNPNITSPAPQAESSPNNKAEPLSPRMKTEYEPKKSAKKDD</sequence>
<organism evidence="2 3">
    <name type="scientific">Penicillium cosmopolitanum</name>
    <dbReference type="NCBI Taxonomy" id="1131564"/>
    <lineage>
        <taxon>Eukaryota</taxon>
        <taxon>Fungi</taxon>
        <taxon>Dikarya</taxon>
        <taxon>Ascomycota</taxon>
        <taxon>Pezizomycotina</taxon>
        <taxon>Eurotiomycetes</taxon>
        <taxon>Eurotiomycetidae</taxon>
        <taxon>Eurotiales</taxon>
        <taxon>Aspergillaceae</taxon>
        <taxon>Penicillium</taxon>
    </lineage>
</organism>
<accession>A0A9W9VRL2</accession>
<protein>
    <submittedName>
        <fullName evidence="2">Uncharacterized protein</fullName>
    </submittedName>
</protein>
<keyword evidence="3" id="KW-1185">Reference proteome</keyword>
<evidence type="ECO:0000256" key="1">
    <source>
        <dbReference type="SAM" id="MobiDB-lite"/>
    </source>
</evidence>
<name>A0A9W9VRL2_9EURO</name>
<comment type="caution">
    <text evidence="2">The sequence shown here is derived from an EMBL/GenBank/DDBJ whole genome shotgun (WGS) entry which is preliminary data.</text>
</comment>
<feature type="region of interest" description="Disordered" evidence="1">
    <location>
        <begin position="17"/>
        <end position="61"/>
    </location>
</feature>
<reference evidence="2" key="1">
    <citation type="submission" date="2022-12" db="EMBL/GenBank/DDBJ databases">
        <authorList>
            <person name="Petersen C."/>
        </authorList>
    </citation>
    <scope>NUCLEOTIDE SEQUENCE</scope>
    <source>
        <strain evidence="2">IBT 29677</strain>
    </source>
</reference>
<dbReference type="RefSeq" id="XP_056485820.1">
    <property type="nucleotide sequence ID" value="XM_056635200.1"/>
</dbReference>
<proteinExistence type="predicted"/>
<gene>
    <name evidence="2" type="ORF">N7509_010563</name>
</gene>
<dbReference type="GeneID" id="81374180"/>
<dbReference type="Proteomes" id="UP001147747">
    <property type="component" value="Unassembled WGS sequence"/>
</dbReference>
<evidence type="ECO:0000313" key="3">
    <source>
        <dbReference type="Proteomes" id="UP001147747"/>
    </source>
</evidence>
<feature type="compositionally biased region" description="Polar residues" evidence="1">
    <location>
        <begin position="23"/>
        <end position="38"/>
    </location>
</feature>
<evidence type="ECO:0000313" key="2">
    <source>
        <dbReference type="EMBL" id="KAJ5388022.1"/>
    </source>
</evidence>